<name>A0A093XSX5_TALMA</name>
<evidence type="ECO:0000256" key="1">
    <source>
        <dbReference type="ARBA" id="ARBA00022741"/>
    </source>
</evidence>
<dbReference type="AlphaFoldDB" id="A0A093XSX5"/>
<feature type="region of interest" description="Disordered" evidence="3">
    <location>
        <begin position="39"/>
        <end position="60"/>
    </location>
</feature>
<keyword evidence="4" id="KW-1133">Transmembrane helix</keyword>
<dbReference type="CDD" id="cd02022">
    <property type="entry name" value="DPCK"/>
    <property type="match status" value="1"/>
</dbReference>
<dbReference type="eggNOG" id="ENOG502QRU5">
    <property type="taxonomic scope" value="Eukaryota"/>
</dbReference>
<evidence type="ECO:0000256" key="2">
    <source>
        <dbReference type="ARBA" id="ARBA00022840"/>
    </source>
</evidence>
<dbReference type="InterPro" id="IPR027417">
    <property type="entry name" value="P-loop_NTPase"/>
</dbReference>
<dbReference type="Pfam" id="PF01121">
    <property type="entry name" value="CoaE"/>
    <property type="match status" value="1"/>
</dbReference>
<dbReference type="GO" id="GO:0005524">
    <property type="term" value="F:ATP binding"/>
    <property type="evidence" value="ECO:0007669"/>
    <property type="project" value="UniProtKB-KW"/>
</dbReference>
<dbReference type="SUPFAM" id="SSF52540">
    <property type="entry name" value="P-loop containing nucleoside triphosphate hydrolases"/>
    <property type="match status" value="1"/>
</dbReference>
<organism evidence="5">
    <name type="scientific">Talaromyces marneffei PM1</name>
    <dbReference type="NCBI Taxonomy" id="1077442"/>
    <lineage>
        <taxon>Eukaryota</taxon>
        <taxon>Fungi</taxon>
        <taxon>Dikarya</taxon>
        <taxon>Ascomycota</taxon>
        <taxon>Pezizomycotina</taxon>
        <taxon>Eurotiomycetes</taxon>
        <taxon>Eurotiomycetidae</taxon>
        <taxon>Eurotiales</taxon>
        <taxon>Trichocomaceae</taxon>
        <taxon>Talaromyces</taxon>
        <taxon>Talaromyces sect. Talaromyces</taxon>
    </lineage>
</organism>
<reference key="1">
    <citation type="journal article" date="2014" name="PLoS Genet.">
        <title>Signature Gene Expression Reveals Novel Clues to the Molecular Mechanisms of Dimorphic Transition in Penicillium marneffei.</title>
        <authorList>
            <person name="Yang E."/>
            <person name="Wang G."/>
            <person name="Cai J."/>
            <person name="Woo P.C."/>
            <person name="Lau S.K."/>
            <person name="Yuen K.-Y."/>
            <person name="Chow W.-N."/>
            <person name="Lin X."/>
        </authorList>
    </citation>
    <scope>NUCLEOTIDE SEQUENCE [LARGE SCALE GENOMIC DNA]</scope>
    <source>
        <strain>PM1</strain>
    </source>
</reference>
<dbReference type="GO" id="GO:0004140">
    <property type="term" value="F:dephospho-CoA kinase activity"/>
    <property type="evidence" value="ECO:0007669"/>
    <property type="project" value="InterPro"/>
</dbReference>
<reference evidence="5" key="2">
    <citation type="journal article" date="2014" name="PLoS Genet.">
        <title>Signature gene expression reveals novel clues to the molecular mechanisms of dimorphic transition in Penicillium marneffei.</title>
        <authorList>
            <person name="Yang E."/>
            <person name="Wang G."/>
            <person name="Cai J."/>
            <person name="Woo P.C."/>
            <person name="Lau S.K."/>
            <person name="Yuen K.-Y."/>
            <person name="Chow W.-N."/>
            <person name="Lin X."/>
        </authorList>
    </citation>
    <scope>NUCLEOTIDE SEQUENCE</scope>
    <source>
        <strain evidence="5">PM1</strain>
    </source>
</reference>
<keyword evidence="2" id="KW-0067">ATP-binding</keyword>
<keyword evidence="4" id="KW-0472">Membrane</keyword>
<proteinExistence type="inferred from homology"/>
<keyword evidence="5" id="KW-0418">Kinase</keyword>
<feature type="transmembrane region" description="Helical" evidence="4">
    <location>
        <begin position="18"/>
        <end position="35"/>
    </location>
</feature>
<dbReference type="InterPro" id="IPR001977">
    <property type="entry name" value="Depp_CoAkinase"/>
</dbReference>
<comment type="caution">
    <text evidence="5">The sequence shown here is derived from an EMBL/GenBank/DDBJ whole genome shotgun (WGS) entry which is preliminary data.</text>
</comment>
<accession>A0A093XSX5</accession>
<dbReference type="GO" id="GO:0015937">
    <property type="term" value="P:coenzyme A biosynthetic process"/>
    <property type="evidence" value="ECO:0007669"/>
    <property type="project" value="InterPro"/>
</dbReference>
<dbReference type="InterPro" id="IPR021838">
    <property type="entry name" value="DUF3431"/>
</dbReference>
<dbReference type="PROSITE" id="PS51219">
    <property type="entry name" value="DPCK"/>
    <property type="match status" value="1"/>
</dbReference>
<dbReference type="Pfam" id="PF11913">
    <property type="entry name" value="DUF3431"/>
    <property type="match status" value="1"/>
</dbReference>
<dbReference type="PANTHER" id="PTHR37490:SF3">
    <property type="entry name" value="DUF3431 DOMAIN CONTAINING PROTEIN"/>
    <property type="match status" value="1"/>
</dbReference>
<dbReference type="EMBL" id="JPOX01000012">
    <property type="protein sequence ID" value="KFX48373.1"/>
    <property type="molecule type" value="Genomic_DNA"/>
</dbReference>
<feature type="transmembrane region" description="Helical" evidence="4">
    <location>
        <begin position="623"/>
        <end position="644"/>
    </location>
</feature>
<dbReference type="FunFam" id="3.40.50.300:FF:001227">
    <property type="entry name" value="Dephospho-CoA kinase CAB5"/>
    <property type="match status" value="1"/>
</dbReference>
<evidence type="ECO:0000313" key="5">
    <source>
        <dbReference type="EMBL" id="KFX48373.1"/>
    </source>
</evidence>
<dbReference type="NCBIfam" id="TIGR00152">
    <property type="entry name" value="dephospho-CoA kinase"/>
    <property type="match status" value="1"/>
</dbReference>
<evidence type="ECO:0000256" key="4">
    <source>
        <dbReference type="SAM" id="Phobius"/>
    </source>
</evidence>
<keyword evidence="4" id="KW-0812">Transmembrane</keyword>
<protein>
    <submittedName>
        <fullName evidence="5">Dephospho-CoA kinase CAB5</fullName>
    </submittedName>
</protein>
<dbReference type="PANTHER" id="PTHR37490">
    <property type="entry name" value="EXPRESSED PROTEIN"/>
    <property type="match status" value="1"/>
</dbReference>
<dbReference type="HOGENOM" id="CLU_413416_0_0_1"/>
<dbReference type="HAMAP" id="MF_00376">
    <property type="entry name" value="Dephospho_CoA_kinase"/>
    <property type="match status" value="1"/>
</dbReference>
<sequence length="664" mass="74472">MLYSAAVNTVRSSFTRRLRLSVVVFLLICTFYWVTTRSSPARPNTQKGTIKTGGSSGTRNFASPNWRFGVNSNGRSPQMEAVQAAIPAPGPTSTGGAIKKDLVVASMVGDNTTWLYDSLPDWHKSIYIVDDKYADLTVTINKGRESMVYLTYIIDNYDHLPDYMLFIHSHRYQWHNDDPYYDGVPMIKRFQLPYLELIGYVNLRCAWVLGCPDEIHPMTDTLSDDTVHAGPYYFNGFKELFPGAKVPETVAVSCCAQFGVARWKIRERPKSDYERYKQWLLKTDLDDATSGRIMEYSWHMIFGMDPIHCPNAAECYCNVWGLSFFCYGCIAAVKDFGLKIMEYYYTTMPVDDYRHSTLPIHLSRHGHGLGIPLARMILGVISKPEAHKKMLIIGLTGSIATGKSTVSSLLSSPPHNLPIIDADVLARKVVEPGTAGYKAIVNYFGPSTPDLLLPADADGKQGLNRPALGKRVFGDSEERKRDRTILNKIVHPAVRWEVYKSLLYYYLRGNWAVVLDVPLLFESGMDVICGTVVVVAVKEPAVQMSRLRARDPHLTAEDAENRVKSQGDVQGKVKKALYRNKASEQDLDKGSRGVIVWNDGDKADLAKEVDKALLTIQSNSPRWWSWVLLLAPPVGVAAAVYNMAVNFGSQKSWDQKVKKERAKL</sequence>
<evidence type="ECO:0000256" key="3">
    <source>
        <dbReference type="SAM" id="MobiDB-lite"/>
    </source>
</evidence>
<keyword evidence="5" id="KW-0808">Transferase</keyword>
<dbReference type="Gene3D" id="3.40.50.300">
    <property type="entry name" value="P-loop containing nucleotide triphosphate hydrolases"/>
    <property type="match status" value="1"/>
</dbReference>
<gene>
    <name evidence="5" type="ORF">GQ26_0120940</name>
</gene>
<keyword evidence="1" id="KW-0547">Nucleotide-binding</keyword>